<evidence type="ECO:0000256" key="3">
    <source>
        <dbReference type="ARBA" id="ARBA00007725"/>
    </source>
</evidence>
<keyword evidence="7 9" id="KW-0472">Membrane</keyword>
<dbReference type="NCBIfam" id="TIGR04408">
    <property type="entry name" value="LptG_lptG"/>
    <property type="match status" value="1"/>
</dbReference>
<keyword evidence="4" id="KW-1003">Cell membrane</keyword>
<dbReference type="EMBL" id="PKLZ01000003">
    <property type="protein sequence ID" value="PLW83112.1"/>
    <property type="molecule type" value="Genomic_DNA"/>
</dbReference>
<reference evidence="11" key="1">
    <citation type="submission" date="2017-11" db="EMBL/GenBank/DDBJ databases">
        <title>The draft genome sequence of Chromatocurvus sp. F02.</title>
        <authorList>
            <person name="Du Z.-J."/>
            <person name="Chang Y.-Q."/>
        </authorList>
    </citation>
    <scope>NUCLEOTIDE SEQUENCE [LARGE SCALE GENOMIC DNA]</scope>
    <source>
        <strain evidence="11">F02</strain>
    </source>
</reference>
<feature type="transmembrane region" description="Helical" evidence="9">
    <location>
        <begin position="98"/>
        <end position="117"/>
    </location>
</feature>
<dbReference type="PANTHER" id="PTHR33529:SF2">
    <property type="entry name" value="LIPOPOLYSACCHARIDE EXPORT SYSTEM PERMEASE PROTEIN LPTG"/>
    <property type="match status" value="1"/>
</dbReference>
<dbReference type="GO" id="GO:0043190">
    <property type="term" value="C:ATP-binding cassette (ABC) transporter complex"/>
    <property type="evidence" value="ECO:0007669"/>
    <property type="project" value="InterPro"/>
</dbReference>
<evidence type="ECO:0000256" key="9">
    <source>
        <dbReference type="SAM" id="Phobius"/>
    </source>
</evidence>
<feature type="transmembrane region" description="Helical" evidence="9">
    <location>
        <begin position="331"/>
        <end position="349"/>
    </location>
</feature>
<dbReference type="GO" id="GO:0055085">
    <property type="term" value="P:transmembrane transport"/>
    <property type="evidence" value="ECO:0007669"/>
    <property type="project" value="InterPro"/>
</dbReference>
<evidence type="ECO:0000256" key="4">
    <source>
        <dbReference type="ARBA" id="ARBA00022475"/>
    </source>
</evidence>
<protein>
    <submittedName>
        <fullName evidence="10">LPS export ABC transporter permease LptG</fullName>
    </submittedName>
</protein>
<proteinExistence type="inferred from homology"/>
<comment type="function">
    <text evidence="1">Part of the ABC transporter complex LptBFG involved in the translocation of lipopolysaccharide (LPS) from the inner membrane to the outer membrane.</text>
</comment>
<feature type="transmembrane region" description="Helical" evidence="9">
    <location>
        <begin position="272"/>
        <end position="293"/>
    </location>
</feature>
<evidence type="ECO:0000256" key="5">
    <source>
        <dbReference type="ARBA" id="ARBA00022692"/>
    </source>
</evidence>
<dbReference type="PANTHER" id="PTHR33529">
    <property type="entry name" value="SLR0882 PROTEIN-RELATED"/>
    <property type="match status" value="1"/>
</dbReference>
<sequence length="353" mass="38798">MQRLDLYIGRTVITAIFMVLLVIVGLDAVSAFIDEAEDVSASYTFTEVGIYVLLTLPGRFYEFMPYAALVGCLAGLGQLASASELIVMRGAGVSIGRLVFMVMKSALVVALIGVLLGEYVAPKAEQLAQSRRAMALNPGEGVAGRYGIWNREGDSFLHFNALKSDDVVFGVTVLQFDDRRRMQSALRARSATYEGDHWMLEQAVKTDFGSWETAQTRHKTLRWDTGITPELLAMEVVSPDRLTVIDLYRYSRYLQQQGLDADDFELALWRKLLQPLAIAGLVLVAIAFIFGPLRDGTMGLRIFTGVLVGIVFQISQDLLGPASMVFGFSPLYAALIPILVCIAAGMLLLSRPR</sequence>
<dbReference type="Proteomes" id="UP000234845">
    <property type="component" value="Unassembled WGS sequence"/>
</dbReference>
<evidence type="ECO:0000313" key="11">
    <source>
        <dbReference type="Proteomes" id="UP000234845"/>
    </source>
</evidence>
<evidence type="ECO:0000256" key="2">
    <source>
        <dbReference type="ARBA" id="ARBA00004651"/>
    </source>
</evidence>
<keyword evidence="6 9" id="KW-1133">Transmembrane helix</keyword>
<evidence type="ECO:0000313" key="10">
    <source>
        <dbReference type="EMBL" id="PLW83112.1"/>
    </source>
</evidence>
<comment type="subcellular location">
    <subcellularLocation>
        <location evidence="2">Cell membrane</location>
        <topology evidence="2">Multi-pass membrane protein</topology>
    </subcellularLocation>
</comment>
<evidence type="ECO:0000256" key="7">
    <source>
        <dbReference type="ARBA" id="ARBA00023136"/>
    </source>
</evidence>
<keyword evidence="5 9" id="KW-0812">Transmembrane</keyword>
<feature type="transmembrane region" description="Helical" evidence="9">
    <location>
        <begin position="12"/>
        <end position="33"/>
    </location>
</feature>
<keyword evidence="11" id="KW-1185">Reference proteome</keyword>
<evidence type="ECO:0000256" key="8">
    <source>
        <dbReference type="ARBA" id="ARBA00026081"/>
    </source>
</evidence>
<evidence type="ECO:0000256" key="6">
    <source>
        <dbReference type="ARBA" id="ARBA00022989"/>
    </source>
</evidence>
<dbReference type="Pfam" id="PF03739">
    <property type="entry name" value="LptF_LptG"/>
    <property type="match status" value="1"/>
</dbReference>
<dbReference type="InterPro" id="IPR005495">
    <property type="entry name" value="LptG/LptF_permease"/>
</dbReference>
<comment type="caution">
    <text evidence="10">The sequence shown here is derived from an EMBL/GenBank/DDBJ whole genome shotgun (WGS) entry which is preliminary data.</text>
</comment>
<organism evidence="10 11">
    <name type="scientific">Kineobactrum sediminis</name>
    <dbReference type="NCBI Taxonomy" id="1905677"/>
    <lineage>
        <taxon>Bacteria</taxon>
        <taxon>Pseudomonadati</taxon>
        <taxon>Pseudomonadota</taxon>
        <taxon>Gammaproteobacteria</taxon>
        <taxon>Cellvibrionales</taxon>
        <taxon>Halieaceae</taxon>
        <taxon>Kineobactrum</taxon>
    </lineage>
</organism>
<comment type="subunit">
    <text evidence="8">Component of the lipopolysaccharide transport and assembly complex. The LptBFG transporter is composed of two ATP-binding proteins (LptB) and two transmembrane proteins (LptF and LptG).</text>
</comment>
<evidence type="ECO:0000256" key="1">
    <source>
        <dbReference type="ARBA" id="ARBA00002265"/>
    </source>
</evidence>
<comment type="similarity">
    <text evidence="3">Belongs to the LptF/LptG family.</text>
</comment>
<gene>
    <name evidence="10" type="primary">lptG</name>
    <name evidence="10" type="ORF">CWI75_06750</name>
</gene>
<dbReference type="RefSeq" id="WP_101520713.1">
    <property type="nucleotide sequence ID" value="NZ_PKLZ01000003.1"/>
</dbReference>
<dbReference type="GO" id="GO:0015920">
    <property type="term" value="P:lipopolysaccharide transport"/>
    <property type="evidence" value="ECO:0007669"/>
    <property type="project" value="TreeGrafter"/>
</dbReference>
<name>A0A2N5Y3Z8_9GAMM</name>
<feature type="transmembrane region" description="Helical" evidence="9">
    <location>
        <begin position="63"/>
        <end position="86"/>
    </location>
</feature>
<dbReference type="AlphaFoldDB" id="A0A2N5Y3Z8"/>
<accession>A0A2N5Y3Z8</accession>
<dbReference type="OrthoDB" id="9776227at2"/>
<dbReference type="InterPro" id="IPR030923">
    <property type="entry name" value="LptG"/>
</dbReference>